<dbReference type="AlphaFoldDB" id="A0ABC8Z497"/>
<evidence type="ECO:0000256" key="2">
    <source>
        <dbReference type="SAM" id="SignalP"/>
    </source>
</evidence>
<evidence type="ECO:0000256" key="1">
    <source>
        <dbReference type="SAM" id="MobiDB-lite"/>
    </source>
</evidence>
<dbReference type="PANTHER" id="PTHR36705">
    <property type="entry name" value="CLAVATA3/ESR (CLE)-RELATED PROTEIN 20"/>
    <property type="match status" value="1"/>
</dbReference>
<reference evidence="3" key="1">
    <citation type="submission" date="2024-10" db="EMBL/GenBank/DDBJ databases">
        <authorList>
            <person name="Ryan C."/>
        </authorList>
    </citation>
    <scope>NUCLEOTIDE SEQUENCE [LARGE SCALE GENOMIC DNA]</scope>
</reference>
<name>A0ABC8Z497_9POAL</name>
<organism evidence="3 4">
    <name type="scientific">Urochloa decumbens</name>
    <dbReference type="NCBI Taxonomy" id="240449"/>
    <lineage>
        <taxon>Eukaryota</taxon>
        <taxon>Viridiplantae</taxon>
        <taxon>Streptophyta</taxon>
        <taxon>Embryophyta</taxon>
        <taxon>Tracheophyta</taxon>
        <taxon>Spermatophyta</taxon>
        <taxon>Magnoliopsida</taxon>
        <taxon>Liliopsida</taxon>
        <taxon>Poales</taxon>
        <taxon>Poaceae</taxon>
        <taxon>PACMAD clade</taxon>
        <taxon>Panicoideae</taxon>
        <taxon>Panicodae</taxon>
        <taxon>Paniceae</taxon>
        <taxon>Melinidinae</taxon>
        <taxon>Urochloa</taxon>
    </lineage>
</organism>
<feature type="chain" id="PRO_5044775815" evidence="2">
    <location>
        <begin position="23"/>
        <end position="130"/>
    </location>
</feature>
<dbReference type="EMBL" id="OZ075127">
    <property type="protein sequence ID" value="CAL4951885.1"/>
    <property type="molecule type" value="Genomic_DNA"/>
</dbReference>
<keyword evidence="4" id="KW-1185">Reference proteome</keyword>
<feature type="region of interest" description="Disordered" evidence="1">
    <location>
        <begin position="30"/>
        <end position="130"/>
    </location>
</feature>
<proteinExistence type="predicted"/>
<sequence>MSATRCVKLLLLLTLIPLALRAASLLLAGHAAPPPPSSSHRHSTIRSGGAAGEATATATGRASASVSATGSAHGRPYHPQTRHRRRRTAEESALDAFDGTRRLRQADAAGWLEDDKRLAPTGSNPLHNLR</sequence>
<feature type="signal peptide" evidence="2">
    <location>
        <begin position="1"/>
        <end position="22"/>
    </location>
</feature>
<feature type="compositionally biased region" description="Low complexity" evidence="1">
    <location>
        <begin position="45"/>
        <end position="72"/>
    </location>
</feature>
<accession>A0ABC8Z497</accession>
<protein>
    <submittedName>
        <fullName evidence="3">Uncharacterized protein</fullName>
    </submittedName>
</protein>
<dbReference type="PANTHER" id="PTHR36705:SF11">
    <property type="entry name" value="OS05G0170600 PROTEIN"/>
    <property type="match status" value="1"/>
</dbReference>
<dbReference type="Proteomes" id="UP001497457">
    <property type="component" value="Chromosome 17b"/>
</dbReference>
<feature type="compositionally biased region" description="Polar residues" evidence="1">
    <location>
        <begin position="121"/>
        <end position="130"/>
    </location>
</feature>
<evidence type="ECO:0000313" key="4">
    <source>
        <dbReference type="Proteomes" id="UP001497457"/>
    </source>
</evidence>
<gene>
    <name evidence="3" type="ORF">URODEC1_LOCUS39183</name>
</gene>
<evidence type="ECO:0000313" key="3">
    <source>
        <dbReference type="EMBL" id="CAL4951885.1"/>
    </source>
</evidence>
<keyword evidence="2" id="KW-0732">Signal</keyword>